<protein>
    <submittedName>
        <fullName evidence="2">Uncharacterized protein</fullName>
    </submittedName>
</protein>
<evidence type="ECO:0000256" key="1">
    <source>
        <dbReference type="SAM" id="MobiDB-lite"/>
    </source>
</evidence>
<feature type="region of interest" description="Disordered" evidence="1">
    <location>
        <begin position="413"/>
        <end position="493"/>
    </location>
</feature>
<evidence type="ECO:0000313" key="2">
    <source>
        <dbReference type="EMBL" id="GAV47771.1"/>
    </source>
</evidence>
<feature type="compositionally biased region" description="Polar residues" evidence="1">
    <location>
        <begin position="575"/>
        <end position="586"/>
    </location>
</feature>
<dbReference type="OrthoDB" id="3863715at2759"/>
<feature type="region of interest" description="Disordered" evidence="1">
    <location>
        <begin position="1"/>
        <end position="35"/>
    </location>
</feature>
<feature type="region of interest" description="Disordered" evidence="1">
    <location>
        <begin position="546"/>
        <end position="586"/>
    </location>
</feature>
<dbReference type="GO" id="GO:0003676">
    <property type="term" value="F:nucleic acid binding"/>
    <property type="evidence" value="ECO:0007669"/>
    <property type="project" value="InterPro"/>
</dbReference>
<feature type="compositionally biased region" description="Basic and acidic residues" evidence="1">
    <location>
        <begin position="549"/>
        <end position="558"/>
    </location>
</feature>
<proteinExistence type="predicted"/>
<dbReference type="EMBL" id="BDGX01000009">
    <property type="protein sequence ID" value="GAV47771.1"/>
    <property type="molecule type" value="Genomic_DNA"/>
</dbReference>
<dbReference type="eggNOG" id="ENOG502R9VR">
    <property type="taxonomic scope" value="Eukaryota"/>
</dbReference>
<name>A0A1Q2ZWD7_ZYGRO</name>
<dbReference type="InterPro" id="IPR036397">
    <property type="entry name" value="RNaseH_sf"/>
</dbReference>
<sequence length="586" mass="68208">MSKRKPLTQQKLASEEEHEIEGEPKRKKVNKKSRNGEFIVPPMNQKFVSCLQLGMNLNLLEQGAEESLQFQGTVAGQLIQQIYELIRSDTLSIANLERCHKWKGESSEIEYYYLRSRYFVSEENGMVCDRKRDDRIVCEPASMFHLVMCSHLQNNHVTSYNIHRNLVKTYANITRDYIVTAISYCSKCNPDLKAKPFQKKRHKNVYWELLPLERVHIEVFEPFDGEKIQGRFSHLLYFRDYFSRYVWILPLQNDKRKHMIRAMSSFLLGLPRIPIFLESTTIDREHLFDLCGQIAEHYSLKLGLGVKNSQRFHNNGIKDMKELLGSHKEECLQDWNLCLKYGPFHINQNINVSSDGRPGDLLFTSVPDCNRKFVKKRNDVILDTPSQQVVHLGEGVLFLENNKEEHKTVEAVKENITHSDPDEERAENDNTNDTQVRIDEGDVSPSKTEPVEQRDEDGEDRRGESDEADIRRPEDEPIDDAIEQKKEGNARNHLKNSAEVMVANIPNDNHVNTVQMQPAIVRDDYIYDSDELADYNLEVEQKRYKRMRKSNDADDKSMSEMGPRKKRKLLGRKLQSSTNMDESIEL</sequence>
<gene>
    <name evidence="2" type="ORF">ZYGR_0I00670</name>
</gene>
<dbReference type="AlphaFoldDB" id="A0A1Q2ZWD7"/>
<organism evidence="2 3">
    <name type="scientific">Zygosaccharomyces rouxii</name>
    <dbReference type="NCBI Taxonomy" id="4956"/>
    <lineage>
        <taxon>Eukaryota</taxon>
        <taxon>Fungi</taxon>
        <taxon>Dikarya</taxon>
        <taxon>Ascomycota</taxon>
        <taxon>Saccharomycotina</taxon>
        <taxon>Saccharomycetes</taxon>
        <taxon>Saccharomycetales</taxon>
        <taxon>Saccharomycetaceae</taxon>
        <taxon>Zygosaccharomyces</taxon>
    </lineage>
</organism>
<dbReference type="Gene3D" id="3.30.420.10">
    <property type="entry name" value="Ribonuclease H-like superfamily/Ribonuclease H"/>
    <property type="match status" value="1"/>
</dbReference>
<feature type="compositionally biased region" description="Basic and acidic residues" evidence="1">
    <location>
        <begin position="449"/>
        <end position="475"/>
    </location>
</feature>
<accession>A0A1Q2ZWD7</accession>
<evidence type="ECO:0000313" key="3">
    <source>
        <dbReference type="Proteomes" id="UP000187013"/>
    </source>
</evidence>
<comment type="caution">
    <text evidence="2">The sequence shown here is derived from an EMBL/GenBank/DDBJ whole genome shotgun (WGS) entry which is preliminary data.</text>
</comment>
<reference evidence="2 3" key="1">
    <citation type="submission" date="2016-08" db="EMBL/GenBank/DDBJ databases">
        <title>Draft genome sequence of allopolyploid Zygosaccharomyces rouxii.</title>
        <authorList>
            <person name="Watanabe J."/>
            <person name="Uehara K."/>
            <person name="Mogi Y."/>
            <person name="Tsukioka Y."/>
        </authorList>
    </citation>
    <scope>NUCLEOTIDE SEQUENCE [LARGE SCALE GENOMIC DNA]</scope>
    <source>
        <strain evidence="2 3">NBRC 110957</strain>
    </source>
</reference>
<dbReference type="Proteomes" id="UP000187013">
    <property type="component" value="Unassembled WGS sequence"/>
</dbReference>